<accession>A0ABV8QBF1</accession>
<reference evidence="3" key="1">
    <citation type="journal article" date="2019" name="Int. J. Syst. Evol. Microbiol.">
        <title>The Global Catalogue of Microorganisms (GCM) 10K type strain sequencing project: providing services to taxonomists for standard genome sequencing and annotation.</title>
        <authorList>
            <consortium name="The Broad Institute Genomics Platform"/>
            <consortium name="The Broad Institute Genome Sequencing Center for Infectious Disease"/>
            <person name="Wu L."/>
            <person name="Ma J."/>
        </authorList>
    </citation>
    <scope>NUCLEOTIDE SEQUENCE [LARGE SCALE GENOMIC DNA]</scope>
    <source>
        <strain evidence="3">CECT 7297</strain>
    </source>
</reference>
<sequence length="283" mass="30919">MAGNPGSLSYGVWFRALAVNLIGLFWSLPAGSEVPDGESLTVSVAAPAYWCPYACEADKARRGFTVEIARTALEASGHSIVYRNMPYDRALVETARGNVDAIVPAFRGETPGFILPRHAVSVTEYCFYVSSDAPWRYAGPDSLDTIRFVATSGYSYAEAVDAHIAANLDQDVTLIKGDDIPRRLRELVLIGRFDALLDDRLLLEYSGEHVGLVNAGCLEERHTGYLALSPKHPDRSNAIARAFDRGIKEIRADGRLCTILDHYGLDADFVPGVEPVDCRPDSP</sequence>
<dbReference type="SUPFAM" id="SSF53850">
    <property type="entry name" value="Periplasmic binding protein-like II"/>
    <property type="match status" value="1"/>
</dbReference>
<dbReference type="PANTHER" id="PTHR35936:SF25">
    <property type="entry name" value="ABC TRANSPORTER SUBSTRATE-BINDING PROTEIN"/>
    <property type="match status" value="1"/>
</dbReference>
<name>A0ABV8QBF1_9GAMM</name>
<proteinExistence type="inferred from homology"/>
<comment type="caution">
    <text evidence="2">The sequence shown here is derived from an EMBL/GenBank/DDBJ whole genome shotgun (WGS) entry which is preliminary data.</text>
</comment>
<protein>
    <submittedName>
        <fullName evidence="2">ABC transporter substrate-binding protein</fullName>
    </submittedName>
</protein>
<organism evidence="2 3">
    <name type="scientific">Marinobacter lacisalsi</name>
    <dbReference type="NCBI Taxonomy" id="475979"/>
    <lineage>
        <taxon>Bacteria</taxon>
        <taxon>Pseudomonadati</taxon>
        <taxon>Pseudomonadota</taxon>
        <taxon>Gammaproteobacteria</taxon>
        <taxon>Pseudomonadales</taxon>
        <taxon>Marinobacteraceae</taxon>
        <taxon>Marinobacter</taxon>
    </lineage>
</organism>
<dbReference type="EMBL" id="JBHSDI010000001">
    <property type="protein sequence ID" value="MFC4257645.1"/>
    <property type="molecule type" value="Genomic_DNA"/>
</dbReference>
<keyword evidence="3" id="KW-1185">Reference proteome</keyword>
<evidence type="ECO:0000313" key="2">
    <source>
        <dbReference type="EMBL" id="MFC4257645.1"/>
    </source>
</evidence>
<evidence type="ECO:0000313" key="3">
    <source>
        <dbReference type="Proteomes" id="UP001595798"/>
    </source>
</evidence>
<evidence type="ECO:0000256" key="1">
    <source>
        <dbReference type="ARBA" id="ARBA00010333"/>
    </source>
</evidence>
<dbReference type="RefSeq" id="WP_379884879.1">
    <property type="nucleotide sequence ID" value="NZ_JBHSDI010000001.1"/>
</dbReference>
<comment type="similarity">
    <text evidence="1">Belongs to the bacterial solute-binding protein 3 family.</text>
</comment>
<gene>
    <name evidence="2" type="ORF">ACFOZ5_01230</name>
</gene>
<dbReference type="Gene3D" id="3.40.190.10">
    <property type="entry name" value="Periplasmic binding protein-like II"/>
    <property type="match status" value="2"/>
</dbReference>
<dbReference type="Proteomes" id="UP001595798">
    <property type="component" value="Unassembled WGS sequence"/>
</dbReference>
<dbReference type="PANTHER" id="PTHR35936">
    <property type="entry name" value="MEMBRANE-BOUND LYTIC MUREIN TRANSGLYCOSYLASE F"/>
    <property type="match status" value="1"/>
</dbReference>